<dbReference type="Pfam" id="PF00646">
    <property type="entry name" value="F-box"/>
    <property type="match status" value="1"/>
</dbReference>
<dbReference type="PANTHER" id="PTHR31900:SF34">
    <property type="entry name" value="EMB|CAB62440.1-RELATED"/>
    <property type="match status" value="1"/>
</dbReference>
<keyword evidence="3" id="KW-1185">Reference proteome</keyword>
<dbReference type="OrthoDB" id="594804at2759"/>
<proteinExistence type="predicted"/>
<evidence type="ECO:0000313" key="2">
    <source>
        <dbReference type="EMBL" id="KAG7538181.1"/>
    </source>
</evidence>
<accession>A0A8T1XU71</accession>
<dbReference type="PROSITE" id="PS50181">
    <property type="entry name" value="FBOX"/>
    <property type="match status" value="1"/>
</dbReference>
<dbReference type="AlphaFoldDB" id="A0A8T1XU71"/>
<dbReference type="InterPro" id="IPR053781">
    <property type="entry name" value="F-box_AtFBL13-like"/>
</dbReference>
<comment type="caution">
    <text evidence="2">The sequence shown here is derived from an EMBL/GenBank/DDBJ whole genome shotgun (WGS) entry which is preliminary data.</text>
</comment>
<dbReference type="Pfam" id="PF24758">
    <property type="entry name" value="LRR_At5g56370"/>
    <property type="match status" value="1"/>
</dbReference>
<name>A0A8T1XU71_ARASU</name>
<dbReference type="InterPro" id="IPR050232">
    <property type="entry name" value="FBL13/AtMIF1-like"/>
</dbReference>
<protein>
    <submittedName>
        <fullName evidence="2">FBD domain</fullName>
    </submittedName>
</protein>
<gene>
    <name evidence="2" type="ORF">ISN44_As13g019870</name>
</gene>
<feature type="domain" description="F-box" evidence="1">
    <location>
        <begin position="1"/>
        <end position="54"/>
    </location>
</feature>
<dbReference type="PANTHER" id="PTHR31900">
    <property type="entry name" value="F-BOX/RNI SUPERFAMILY PROTEIN-RELATED"/>
    <property type="match status" value="1"/>
</dbReference>
<dbReference type="InterPro" id="IPR001810">
    <property type="entry name" value="F-box_dom"/>
</dbReference>
<dbReference type="SMART" id="SM00579">
    <property type="entry name" value="FBD"/>
    <property type="match status" value="1"/>
</dbReference>
<sequence>MDMISNLSDDLLLKILSQLPTKDVVLTMFLSKRWKFLWTMVTKLDFDDSVYEYFGEDCAVQYKVFQEYVDRFLVLYKSPVLETLKFNLGCRMSTTNDMSTWIRFAIARRVHELEIFRSCQDDFHSFPLPRCLYTFEKLVVLKLYKSITLDVPRVCLSSLKVLHILSVHYKDKSSLRRLLSGCPVLEELVIDKSEDEYPPSLYVIMNSLERLSILNEFRDSGEETSFVDGKVVINVPSLKYLNYVDIYDLGHLCSSENMPELVEANVKLVCKSPEKLMRSITSVKHLSLCLYGSLLQHRIEFYQLVHLELCGCGPKWWNLLTWMLQSSPKLQVLKLNMCAEICIRTTPIKRSWVQPSSIPDCLEFHLNTFMWKYYNGRRKEKNVVAYILKNARQLKTAIFSTKESHLQEKRSQKKLKQLVSLPRASSSCQILLV</sequence>
<evidence type="ECO:0000313" key="3">
    <source>
        <dbReference type="Proteomes" id="UP000694251"/>
    </source>
</evidence>
<dbReference type="Proteomes" id="UP000694251">
    <property type="component" value="Chromosome 13"/>
</dbReference>
<dbReference type="Pfam" id="PF08387">
    <property type="entry name" value="FBD"/>
    <property type="match status" value="1"/>
</dbReference>
<reference evidence="2 3" key="1">
    <citation type="submission" date="2020-12" db="EMBL/GenBank/DDBJ databases">
        <title>Concerted genomic and epigenomic changes stabilize Arabidopsis allopolyploids.</title>
        <authorList>
            <person name="Chen Z."/>
        </authorList>
    </citation>
    <scope>NUCLEOTIDE SEQUENCE [LARGE SCALE GENOMIC DNA]</scope>
    <source>
        <strain evidence="2">As9502</strain>
        <tissue evidence="2">Leaf</tissue>
    </source>
</reference>
<dbReference type="InterPro" id="IPR006566">
    <property type="entry name" value="FBD"/>
</dbReference>
<evidence type="ECO:0000259" key="1">
    <source>
        <dbReference type="PROSITE" id="PS50181"/>
    </source>
</evidence>
<organism evidence="2 3">
    <name type="scientific">Arabidopsis suecica</name>
    <name type="common">Swedish thale-cress</name>
    <name type="synonym">Cardaminopsis suecica</name>
    <dbReference type="NCBI Taxonomy" id="45249"/>
    <lineage>
        <taxon>Eukaryota</taxon>
        <taxon>Viridiplantae</taxon>
        <taxon>Streptophyta</taxon>
        <taxon>Embryophyta</taxon>
        <taxon>Tracheophyta</taxon>
        <taxon>Spermatophyta</taxon>
        <taxon>Magnoliopsida</taxon>
        <taxon>eudicotyledons</taxon>
        <taxon>Gunneridae</taxon>
        <taxon>Pentapetalae</taxon>
        <taxon>rosids</taxon>
        <taxon>malvids</taxon>
        <taxon>Brassicales</taxon>
        <taxon>Brassicaceae</taxon>
        <taxon>Camelineae</taxon>
        <taxon>Arabidopsis</taxon>
    </lineage>
</organism>
<dbReference type="CDD" id="cd22160">
    <property type="entry name" value="F-box_AtFBL13-like"/>
    <property type="match status" value="1"/>
</dbReference>
<dbReference type="InterPro" id="IPR055411">
    <property type="entry name" value="LRR_FXL15/At3g58940/PEG3-like"/>
</dbReference>
<dbReference type="EMBL" id="JAEFBJ010000013">
    <property type="protein sequence ID" value="KAG7538181.1"/>
    <property type="molecule type" value="Genomic_DNA"/>
</dbReference>